<evidence type="ECO:0000256" key="2">
    <source>
        <dbReference type="ARBA" id="ARBA00022617"/>
    </source>
</evidence>
<dbReference type="CDD" id="cd00657">
    <property type="entry name" value="Ferritin_like"/>
    <property type="match status" value="1"/>
</dbReference>
<dbReference type="InterPro" id="IPR009078">
    <property type="entry name" value="Ferritin-like_SF"/>
</dbReference>
<dbReference type="GO" id="GO:0006879">
    <property type="term" value="P:intracellular iron ion homeostasis"/>
    <property type="evidence" value="ECO:0007669"/>
    <property type="project" value="UniProtKB-KW"/>
</dbReference>
<evidence type="ECO:0000256" key="3">
    <source>
        <dbReference type="ARBA" id="ARBA00022723"/>
    </source>
</evidence>
<keyword evidence="7" id="KW-1185">Reference proteome</keyword>
<dbReference type="Gene3D" id="1.20.1260.10">
    <property type="match status" value="1"/>
</dbReference>
<dbReference type="Proteomes" id="UP000070549">
    <property type="component" value="Unassembled WGS sequence"/>
</dbReference>
<dbReference type="GO" id="GO:0020037">
    <property type="term" value="F:heme binding"/>
    <property type="evidence" value="ECO:0007669"/>
    <property type="project" value="TreeGrafter"/>
</dbReference>
<dbReference type="PROSITE" id="PS50905">
    <property type="entry name" value="FERRITIN_LIKE"/>
    <property type="match status" value="1"/>
</dbReference>
<dbReference type="GO" id="GO:0006826">
    <property type="term" value="P:iron ion transport"/>
    <property type="evidence" value="ECO:0007669"/>
    <property type="project" value="InterPro"/>
</dbReference>
<sequence>MIYMSSGEKDVSLDELIEKLNYDLEWEYAAAIQYIQHHSTISGAQYNNIRDELAVHANEEIQHAIQLADQIEYLGGDPTIKVEEIKTSDNSKEMLEQDLEGERDAIRRYKKRIRWAESLEEYATAEAIRKILVTEQEHEMDLMDALDL</sequence>
<dbReference type="PRINTS" id="PR00601">
    <property type="entry name" value="BACFERRITIN"/>
</dbReference>
<name>A0A133VFL2_9EURY</name>
<dbReference type="AlphaFoldDB" id="A0A133VFL2"/>
<feature type="domain" description="Ferritin-like diiron" evidence="5">
    <location>
        <begin position="10"/>
        <end position="148"/>
    </location>
</feature>
<dbReference type="InterPro" id="IPR002024">
    <property type="entry name" value="Bacterioferritin"/>
</dbReference>
<protein>
    <submittedName>
        <fullName evidence="6">Ferritin</fullName>
    </submittedName>
</protein>
<dbReference type="GO" id="GO:0004322">
    <property type="term" value="F:ferroxidase activity"/>
    <property type="evidence" value="ECO:0007669"/>
    <property type="project" value="TreeGrafter"/>
</dbReference>
<evidence type="ECO:0000256" key="4">
    <source>
        <dbReference type="ARBA" id="ARBA00023004"/>
    </source>
</evidence>
<accession>A0A133VFL2</accession>
<dbReference type="SUPFAM" id="SSF47240">
    <property type="entry name" value="Ferritin-like"/>
    <property type="match status" value="1"/>
</dbReference>
<dbReference type="PANTHER" id="PTHR30295">
    <property type="entry name" value="BACTERIOFERRITIN"/>
    <property type="match status" value="1"/>
</dbReference>
<organism evidence="6 7">
    <name type="scientific">candidate division MSBL1 archaeon SCGC-AAA382A03</name>
    <dbReference type="NCBI Taxonomy" id="1698278"/>
    <lineage>
        <taxon>Archaea</taxon>
        <taxon>Methanobacteriati</taxon>
        <taxon>Methanobacteriota</taxon>
        <taxon>candidate division MSBL1</taxon>
    </lineage>
</organism>
<keyword evidence="3" id="KW-0479">Metal-binding</keyword>
<evidence type="ECO:0000259" key="5">
    <source>
        <dbReference type="PROSITE" id="PS50905"/>
    </source>
</evidence>
<gene>
    <name evidence="6" type="ORF">AKJ49_01255</name>
</gene>
<evidence type="ECO:0000313" key="6">
    <source>
        <dbReference type="EMBL" id="KXB05215.1"/>
    </source>
</evidence>
<keyword evidence="4" id="KW-0408">Iron</keyword>
<dbReference type="GO" id="GO:0005829">
    <property type="term" value="C:cytosol"/>
    <property type="evidence" value="ECO:0007669"/>
    <property type="project" value="TreeGrafter"/>
</dbReference>
<reference evidence="6 7" key="1">
    <citation type="journal article" date="2016" name="Sci. Rep.">
        <title>Metabolic traits of an uncultured archaeal lineage -MSBL1- from brine pools of the Red Sea.</title>
        <authorList>
            <person name="Mwirichia R."/>
            <person name="Alam I."/>
            <person name="Rashid M."/>
            <person name="Vinu M."/>
            <person name="Ba-Alawi W."/>
            <person name="Anthony Kamau A."/>
            <person name="Kamanda Ngugi D."/>
            <person name="Goker M."/>
            <person name="Klenk H.P."/>
            <person name="Bajic V."/>
            <person name="Stingl U."/>
        </authorList>
    </citation>
    <scope>NUCLEOTIDE SEQUENCE [LARGE SCALE GENOMIC DNA]</scope>
    <source>
        <strain evidence="6">SCGC-AAA382A03</strain>
    </source>
</reference>
<keyword evidence="1" id="KW-0409">Iron storage</keyword>
<dbReference type="InterPro" id="IPR009040">
    <property type="entry name" value="Ferritin-like_diiron"/>
</dbReference>
<evidence type="ECO:0000313" key="7">
    <source>
        <dbReference type="Proteomes" id="UP000070549"/>
    </source>
</evidence>
<dbReference type="Pfam" id="PF00210">
    <property type="entry name" value="Ferritin"/>
    <property type="match status" value="1"/>
</dbReference>
<comment type="caution">
    <text evidence="6">The sequence shown here is derived from an EMBL/GenBank/DDBJ whole genome shotgun (WGS) entry which is preliminary data.</text>
</comment>
<dbReference type="EMBL" id="LHYC01000028">
    <property type="protein sequence ID" value="KXB05215.1"/>
    <property type="molecule type" value="Genomic_DNA"/>
</dbReference>
<proteinExistence type="predicted"/>
<evidence type="ECO:0000256" key="1">
    <source>
        <dbReference type="ARBA" id="ARBA00022434"/>
    </source>
</evidence>
<dbReference type="InterPro" id="IPR008331">
    <property type="entry name" value="Ferritin_DPS_dom"/>
</dbReference>
<keyword evidence="2" id="KW-0349">Heme</keyword>
<dbReference type="PANTHER" id="PTHR30295:SF0">
    <property type="entry name" value="BACTERIOFERRITIN"/>
    <property type="match status" value="1"/>
</dbReference>
<dbReference type="GO" id="GO:0008199">
    <property type="term" value="F:ferric iron binding"/>
    <property type="evidence" value="ECO:0007669"/>
    <property type="project" value="InterPro"/>
</dbReference>
<dbReference type="InterPro" id="IPR012347">
    <property type="entry name" value="Ferritin-like"/>
</dbReference>